<organism evidence="2 3">
    <name type="scientific">Salicibibacter cibarius</name>
    <dbReference type="NCBI Taxonomy" id="2743000"/>
    <lineage>
        <taxon>Bacteria</taxon>
        <taxon>Bacillati</taxon>
        <taxon>Bacillota</taxon>
        <taxon>Bacilli</taxon>
        <taxon>Bacillales</taxon>
        <taxon>Bacillaceae</taxon>
        <taxon>Salicibibacter</taxon>
    </lineage>
</organism>
<proteinExistence type="predicted"/>
<dbReference type="NCBIfam" id="NF033545">
    <property type="entry name" value="transpos_IS630"/>
    <property type="match status" value="1"/>
</dbReference>
<dbReference type="EMBL" id="CP054705">
    <property type="protein sequence ID" value="QQK74231.1"/>
    <property type="molecule type" value="Genomic_DNA"/>
</dbReference>
<dbReference type="Pfam" id="PF13565">
    <property type="entry name" value="HTH_32"/>
    <property type="match status" value="1"/>
</dbReference>
<dbReference type="Gene3D" id="3.30.420.10">
    <property type="entry name" value="Ribonuclease H-like superfamily/Ribonuclease H"/>
    <property type="match status" value="1"/>
</dbReference>
<evidence type="ECO:0000313" key="3">
    <source>
        <dbReference type="Proteomes" id="UP000595823"/>
    </source>
</evidence>
<protein>
    <submittedName>
        <fullName evidence="2">IS630 family transposase</fullName>
    </submittedName>
</protein>
<accession>A0A7T6Z0L9</accession>
<gene>
    <name evidence="2" type="ORF">HUG15_00410</name>
</gene>
<feature type="domain" description="Tc1-like transposase DDE" evidence="1">
    <location>
        <begin position="180"/>
        <end position="330"/>
    </location>
</feature>
<dbReference type="Proteomes" id="UP000595823">
    <property type="component" value="Chromosome"/>
</dbReference>
<dbReference type="AlphaFoldDB" id="A0A7T6Z0L9"/>
<dbReference type="RefSeq" id="WP_200126248.1">
    <property type="nucleotide sequence ID" value="NZ_CP054705.1"/>
</dbReference>
<dbReference type="InterPro" id="IPR038717">
    <property type="entry name" value="Tc1-like_DDE_dom"/>
</dbReference>
<dbReference type="InterPro" id="IPR009057">
    <property type="entry name" value="Homeodomain-like_sf"/>
</dbReference>
<dbReference type="InterPro" id="IPR047655">
    <property type="entry name" value="Transpos_IS630-like"/>
</dbReference>
<keyword evidence="3" id="KW-1185">Reference proteome</keyword>
<evidence type="ECO:0000259" key="1">
    <source>
        <dbReference type="Pfam" id="PF13358"/>
    </source>
</evidence>
<dbReference type="InterPro" id="IPR036397">
    <property type="entry name" value="RNaseH_sf"/>
</dbReference>
<reference evidence="2 3" key="1">
    <citation type="submission" date="2020-06" db="EMBL/GenBank/DDBJ databases">
        <title>Genomic analysis of Salicibibacter sp. NKC5-3.</title>
        <authorList>
            <person name="Oh Y.J."/>
        </authorList>
    </citation>
    <scope>NUCLEOTIDE SEQUENCE [LARGE SCALE GENOMIC DNA]</scope>
    <source>
        <strain evidence="2 3">NKC5-3</strain>
    </source>
</reference>
<dbReference type="GO" id="GO:0003676">
    <property type="term" value="F:nucleic acid binding"/>
    <property type="evidence" value="ECO:0007669"/>
    <property type="project" value="InterPro"/>
</dbReference>
<sequence>MLFTFDASTEQCQKLANLLRSGKTEVRIQFRAQIIWSLAVLGQSIAKVARQQQTSKKTVRKWRDRFMSDGVEGLRDQPRPGAPPTYTIEERCEVIAIVCDAPKHYGFGERPQWTLDLLVETIKAEHDLKPMSRSSIHRTLIHNDLKPHKFQMWLHSKDPHFKEKVNSIVSLYLNPPADTRVLCIDEKTGIQALERKYETKRPKPGVTGRFEHEYMRHGTQSLFASFDIQTGEVFAQCRSGRKAEDIQAFMEDLAEHYQDDTNITVIWDNLNIHYDGPTQRWTTFNQGHANTFTFVYTPIHASWMNQIEIFFSILQRRCLKHASFHSVQDLAEKVMAFIHRWNETDGHPFEWTFKGYPMQNAEKEAA</sequence>
<dbReference type="SUPFAM" id="SSF46689">
    <property type="entry name" value="Homeodomain-like"/>
    <property type="match status" value="1"/>
</dbReference>
<dbReference type="Pfam" id="PF13358">
    <property type="entry name" value="DDE_3"/>
    <property type="match status" value="1"/>
</dbReference>
<evidence type="ECO:0000313" key="2">
    <source>
        <dbReference type="EMBL" id="QQK74231.1"/>
    </source>
</evidence>
<name>A0A7T6Z0L9_9BACI</name>
<dbReference type="KEGG" id="scia:HUG15_00410"/>